<keyword evidence="2" id="KW-1185">Reference proteome</keyword>
<name>A0ABP0WIS7_9BRYO</name>
<dbReference type="EMBL" id="OZ020113">
    <property type="protein sequence ID" value="CAK9265781.1"/>
    <property type="molecule type" value="Genomic_DNA"/>
</dbReference>
<accession>A0ABP0WIS7</accession>
<organism evidence="1 2">
    <name type="scientific">Sphagnum jensenii</name>
    <dbReference type="NCBI Taxonomy" id="128206"/>
    <lineage>
        <taxon>Eukaryota</taxon>
        <taxon>Viridiplantae</taxon>
        <taxon>Streptophyta</taxon>
        <taxon>Embryophyta</taxon>
        <taxon>Bryophyta</taxon>
        <taxon>Sphagnophytina</taxon>
        <taxon>Sphagnopsida</taxon>
        <taxon>Sphagnales</taxon>
        <taxon>Sphagnaceae</taxon>
        <taxon>Sphagnum</taxon>
    </lineage>
</organism>
<protein>
    <submittedName>
        <fullName evidence="1">Uncharacterized protein</fullName>
    </submittedName>
</protein>
<gene>
    <name evidence="1" type="ORF">CSSPJE1EN1_LOCUS11259</name>
</gene>
<proteinExistence type="predicted"/>
<sequence>MVTLLKITMKVSFEVILEACELILGMSLKYNLTSWCILQLLPQIGVASTGDPGNIAASVRCPCGCIQHGGLWLIKCIFPAVVMPDATCFHLDPAFRFN</sequence>
<dbReference type="Proteomes" id="UP001497444">
    <property type="component" value="Chromosome 18"/>
</dbReference>
<evidence type="ECO:0000313" key="2">
    <source>
        <dbReference type="Proteomes" id="UP001497444"/>
    </source>
</evidence>
<reference evidence="1" key="1">
    <citation type="submission" date="2024-02" db="EMBL/GenBank/DDBJ databases">
        <authorList>
            <consortium name="ELIXIR-Norway"/>
            <consortium name="Elixir Norway"/>
        </authorList>
    </citation>
    <scope>NUCLEOTIDE SEQUENCE</scope>
</reference>
<evidence type="ECO:0000313" key="1">
    <source>
        <dbReference type="EMBL" id="CAK9265781.1"/>
    </source>
</evidence>